<dbReference type="SUPFAM" id="SSF52172">
    <property type="entry name" value="CheY-like"/>
    <property type="match status" value="1"/>
</dbReference>
<reference evidence="4 5" key="2">
    <citation type="submission" date="2018-06" db="EMBL/GenBank/DDBJ databases">
        <title>Metagenomic assembly of (sub)arctic Cyanobacteria and their associated microbiome from non-axenic cultures.</title>
        <authorList>
            <person name="Baurain D."/>
        </authorList>
    </citation>
    <scope>NUCLEOTIDE SEQUENCE [LARGE SCALE GENOMIC DNA]</scope>
    <source>
        <strain evidence="4">ULC066bin1</strain>
    </source>
</reference>
<organism evidence="4 5">
    <name type="scientific">Pseudanabaena frigida</name>
    <dbReference type="NCBI Taxonomy" id="945775"/>
    <lineage>
        <taxon>Bacteria</taxon>
        <taxon>Bacillati</taxon>
        <taxon>Cyanobacteriota</taxon>
        <taxon>Cyanophyceae</taxon>
        <taxon>Pseudanabaenales</taxon>
        <taxon>Pseudanabaenaceae</taxon>
        <taxon>Pseudanabaena</taxon>
    </lineage>
</organism>
<evidence type="ECO:0000259" key="3">
    <source>
        <dbReference type="PROSITE" id="PS50110"/>
    </source>
</evidence>
<dbReference type="Proteomes" id="UP000249467">
    <property type="component" value="Unassembled WGS sequence"/>
</dbReference>
<comment type="caution">
    <text evidence="4">The sequence shown here is derived from an EMBL/GenBank/DDBJ whole genome shotgun (WGS) entry which is preliminary data.</text>
</comment>
<protein>
    <submittedName>
        <fullName evidence="4">Response regulator</fullName>
    </submittedName>
</protein>
<dbReference type="Pfam" id="PF00072">
    <property type="entry name" value="Response_reg"/>
    <property type="match status" value="1"/>
</dbReference>
<dbReference type="EMBL" id="QBML01000019">
    <property type="protein sequence ID" value="PZO39174.1"/>
    <property type="molecule type" value="Genomic_DNA"/>
</dbReference>
<proteinExistence type="predicted"/>
<evidence type="ECO:0000313" key="5">
    <source>
        <dbReference type="Proteomes" id="UP000249467"/>
    </source>
</evidence>
<evidence type="ECO:0000256" key="1">
    <source>
        <dbReference type="ARBA" id="ARBA00022553"/>
    </source>
</evidence>
<dbReference type="AlphaFoldDB" id="A0A2W4W1V6"/>
<dbReference type="GO" id="GO:0000160">
    <property type="term" value="P:phosphorelay signal transduction system"/>
    <property type="evidence" value="ECO:0007669"/>
    <property type="project" value="InterPro"/>
</dbReference>
<dbReference type="Pfam" id="PF14332">
    <property type="entry name" value="DUF4388"/>
    <property type="match status" value="1"/>
</dbReference>
<dbReference type="PROSITE" id="PS50110">
    <property type="entry name" value="RESPONSE_REGULATORY"/>
    <property type="match status" value="1"/>
</dbReference>
<dbReference type="InterPro" id="IPR001789">
    <property type="entry name" value="Sig_transdc_resp-reg_receiver"/>
</dbReference>
<keyword evidence="1 2" id="KW-0597">Phosphoprotein</keyword>
<dbReference type="InterPro" id="IPR050595">
    <property type="entry name" value="Bact_response_regulator"/>
</dbReference>
<dbReference type="InterPro" id="IPR025497">
    <property type="entry name" value="PatA-like_N"/>
</dbReference>
<evidence type="ECO:0000313" key="4">
    <source>
        <dbReference type="EMBL" id="PZO39174.1"/>
    </source>
</evidence>
<sequence>MQGTLREIDVYTIINLIEFGQRTGELLIESSTGKFWFLFFNNGALIYATDTDSNLTRLRDYLYGLGLDHALDRLATSKLGINVLEYGQIWQLLESQILNPTQAKTILESTMREVLFDILGLYQGTFVFEISPALTPKLTNLKFSQISSGFSRQLQTWQQFYPVLQSINQCPILLDNEALPHLSAWIDGKTTLRQLSRYSGLDICQIGQSIYDAIALGEVAITPLTLSEPQLAKTQSPRILCIDDSVTICRAVEYILHNHGYQVMAVSSPTKALSVIFQHKPDLILCDIAMPELDGYELCGMLRKSIAFAKVPIIMLTGKDGFIDRVKARMVGATEYLTKPFGEKELLTTVEKYSKR</sequence>
<accession>A0A2W4W1V6</accession>
<dbReference type="InterPro" id="IPR011006">
    <property type="entry name" value="CheY-like_superfamily"/>
</dbReference>
<feature type="modified residue" description="4-aspartylphosphate" evidence="2">
    <location>
        <position position="287"/>
    </location>
</feature>
<evidence type="ECO:0000256" key="2">
    <source>
        <dbReference type="PROSITE-ProRule" id="PRU00169"/>
    </source>
</evidence>
<dbReference type="Gene3D" id="3.40.50.2300">
    <property type="match status" value="1"/>
</dbReference>
<dbReference type="PANTHER" id="PTHR44591:SF3">
    <property type="entry name" value="RESPONSE REGULATORY DOMAIN-CONTAINING PROTEIN"/>
    <property type="match status" value="1"/>
</dbReference>
<gene>
    <name evidence="4" type="ORF">DCF19_14450</name>
</gene>
<dbReference type="PANTHER" id="PTHR44591">
    <property type="entry name" value="STRESS RESPONSE REGULATOR PROTEIN 1"/>
    <property type="match status" value="1"/>
</dbReference>
<dbReference type="SMART" id="SM00448">
    <property type="entry name" value="REC"/>
    <property type="match status" value="1"/>
</dbReference>
<dbReference type="PIRSF" id="PIRSF005897">
    <property type="entry name" value="RR_PatA"/>
    <property type="match status" value="1"/>
</dbReference>
<reference evidence="4 5" key="1">
    <citation type="submission" date="2018-04" db="EMBL/GenBank/DDBJ databases">
        <authorList>
            <person name="Go L.Y."/>
            <person name="Mitchell J.A."/>
        </authorList>
    </citation>
    <scope>NUCLEOTIDE SEQUENCE [LARGE SCALE GENOMIC DNA]</scope>
    <source>
        <strain evidence="4">ULC066bin1</strain>
    </source>
</reference>
<name>A0A2W4W1V6_9CYAN</name>
<dbReference type="InterPro" id="IPR024186">
    <property type="entry name" value="Sig_transdc_resp-reg_PatA"/>
</dbReference>
<feature type="domain" description="Response regulatory" evidence="3">
    <location>
        <begin position="238"/>
        <end position="354"/>
    </location>
</feature>